<protein>
    <recommendedName>
        <fullName evidence="4">RanBD1 domain-containing protein</fullName>
    </recommendedName>
</protein>
<keyword evidence="6" id="KW-1185">Reference proteome</keyword>
<sequence length="502" mass="51940">MSSPDGRPTTAPLPTDEASSNGQPSTARESISLKRGREGSVDPQASETPTSSHIAAKKNRLETASADADIVETDEDASAAAPLKPEAGKEGHTVGEVRRKVEELNWEEGAAPRDGAKAEVDVDASEDSKDNDNSKADSKAASDAADSADWVKVSKPDEDGDSAAGTSESESPSLKRKAGDEADVSSVASDEKKRKSTSPAPRTEKDSAAASATASAPTPSSPPKKPQATFGAFSSKSSPFASLSSSSSPFGSVAASSSPFGSVAASSSPFGSAAAKPSPFASAAGSSSPFGSVKPKSALDSAPAAKPAGTSGFGNYSNAFTQFAKKSTDAADADKPEASTSTTTFGDILQEKHEEEKEEKVVYDKQDVVTGEEDEETVFQTRVKLFSMDQEGAWRERGLGALKLNKRRADGGGARLVMRADGVLRVILNSSLYVGMTCLEDGKHVRTTVFEGGERRFITIRTANPKVAAELSAAIQEHTPLESARSPSAAARSPSAGAKETV</sequence>
<feature type="compositionally biased region" description="Basic and acidic residues" evidence="3">
    <location>
        <begin position="31"/>
        <end position="40"/>
    </location>
</feature>
<name>A0ABR3PX31_9TREE</name>
<evidence type="ECO:0000259" key="4">
    <source>
        <dbReference type="PROSITE" id="PS50196"/>
    </source>
</evidence>
<feature type="compositionally biased region" description="Basic and acidic residues" evidence="3">
    <location>
        <begin position="110"/>
        <end position="140"/>
    </location>
</feature>
<feature type="compositionally biased region" description="Basic and acidic residues" evidence="3">
    <location>
        <begin position="86"/>
        <end position="103"/>
    </location>
</feature>
<feature type="compositionally biased region" description="Low complexity" evidence="3">
    <location>
        <begin position="483"/>
        <end position="496"/>
    </location>
</feature>
<dbReference type="Pfam" id="PF00638">
    <property type="entry name" value="Ran_BP1"/>
    <property type="match status" value="1"/>
</dbReference>
<dbReference type="SUPFAM" id="SSF50729">
    <property type="entry name" value="PH domain-like"/>
    <property type="match status" value="1"/>
</dbReference>
<evidence type="ECO:0000256" key="2">
    <source>
        <dbReference type="ARBA" id="ARBA00023242"/>
    </source>
</evidence>
<proteinExistence type="predicted"/>
<dbReference type="SMART" id="SM00160">
    <property type="entry name" value="RanBD"/>
    <property type="match status" value="1"/>
</dbReference>
<comment type="subcellular location">
    <subcellularLocation>
        <location evidence="1">Nucleus</location>
    </subcellularLocation>
</comment>
<dbReference type="PANTHER" id="PTHR23138">
    <property type="entry name" value="RAN BINDING PROTEIN"/>
    <property type="match status" value="1"/>
</dbReference>
<evidence type="ECO:0000256" key="3">
    <source>
        <dbReference type="SAM" id="MobiDB-lite"/>
    </source>
</evidence>
<dbReference type="Gene3D" id="2.30.29.30">
    <property type="entry name" value="Pleckstrin-homology domain (PH domain)/Phosphotyrosine-binding domain (PTB)"/>
    <property type="match status" value="1"/>
</dbReference>
<keyword evidence="2" id="KW-0539">Nucleus</keyword>
<feature type="domain" description="RanBD1" evidence="4">
    <location>
        <begin position="364"/>
        <end position="437"/>
    </location>
</feature>
<dbReference type="PROSITE" id="PS50196">
    <property type="entry name" value="RANBD1"/>
    <property type="match status" value="1"/>
</dbReference>
<evidence type="ECO:0000313" key="5">
    <source>
        <dbReference type="EMBL" id="KAL1407025.1"/>
    </source>
</evidence>
<feature type="compositionally biased region" description="Low complexity" evidence="3">
    <location>
        <begin position="208"/>
        <end position="218"/>
    </location>
</feature>
<accession>A0ABR3PX31</accession>
<organism evidence="5 6">
    <name type="scientific">Vanrija albida</name>
    <dbReference type="NCBI Taxonomy" id="181172"/>
    <lineage>
        <taxon>Eukaryota</taxon>
        <taxon>Fungi</taxon>
        <taxon>Dikarya</taxon>
        <taxon>Basidiomycota</taxon>
        <taxon>Agaricomycotina</taxon>
        <taxon>Tremellomycetes</taxon>
        <taxon>Trichosporonales</taxon>
        <taxon>Trichosporonaceae</taxon>
        <taxon>Vanrija</taxon>
    </lineage>
</organism>
<feature type="compositionally biased region" description="Low complexity" evidence="3">
    <location>
        <begin position="230"/>
        <end position="292"/>
    </location>
</feature>
<gene>
    <name evidence="5" type="ORF">Q8F55_006438</name>
</gene>
<evidence type="ECO:0000313" key="6">
    <source>
        <dbReference type="Proteomes" id="UP001565368"/>
    </source>
</evidence>
<feature type="region of interest" description="Disordered" evidence="3">
    <location>
        <begin position="1"/>
        <end position="314"/>
    </location>
</feature>
<evidence type="ECO:0000256" key="1">
    <source>
        <dbReference type="ARBA" id="ARBA00004123"/>
    </source>
</evidence>
<feature type="compositionally biased region" description="Polar residues" evidence="3">
    <location>
        <begin position="17"/>
        <end position="29"/>
    </location>
</feature>
<dbReference type="RefSeq" id="XP_069206969.1">
    <property type="nucleotide sequence ID" value="XM_069354898.1"/>
</dbReference>
<reference evidence="5 6" key="1">
    <citation type="submission" date="2023-08" db="EMBL/GenBank/DDBJ databases">
        <title>Annotated Genome Sequence of Vanrija albida AlHP1.</title>
        <authorList>
            <person name="Herzog R."/>
        </authorList>
    </citation>
    <scope>NUCLEOTIDE SEQUENCE [LARGE SCALE GENOMIC DNA]</scope>
    <source>
        <strain evidence="5 6">AlHP1</strain>
    </source>
</reference>
<dbReference type="Proteomes" id="UP001565368">
    <property type="component" value="Unassembled WGS sequence"/>
</dbReference>
<dbReference type="InterPro" id="IPR011993">
    <property type="entry name" value="PH-like_dom_sf"/>
</dbReference>
<comment type="caution">
    <text evidence="5">The sequence shown here is derived from an EMBL/GenBank/DDBJ whole genome shotgun (WGS) entry which is preliminary data.</text>
</comment>
<feature type="region of interest" description="Disordered" evidence="3">
    <location>
        <begin position="478"/>
        <end position="502"/>
    </location>
</feature>
<dbReference type="GeneID" id="95987481"/>
<dbReference type="PANTHER" id="PTHR23138:SF142">
    <property type="entry name" value="RAN-BINDING PROTEIN 3B-RELATED"/>
    <property type="match status" value="1"/>
</dbReference>
<feature type="compositionally biased region" description="Polar residues" evidence="3">
    <location>
        <begin position="43"/>
        <end position="53"/>
    </location>
</feature>
<dbReference type="InterPro" id="IPR045255">
    <property type="entry name" value="RanBP1-like"/>
</dbReference>
<dbReference type="EMBL" id="JBBXJM010000005">
    <property type="protein sequence ID" value="KAL1407025.1"/>
    <property type="molecule type" value="Genomic_DNA"/>
</dbReference>
<dbReference type="InterPro" id="IPR000156">
    <property type="entry name" value="Ran_bind_dom"/>
</dbReference>